<gene>
    <name evidence="4" type="ORF">RDV89_19075</name>
</gene>
<feature type="transmembrane region" description="Helical" evidence="2">
    <location>
        <begin position="103"/>
        <end position="122"/>
    </location>
</feature>
<dbReference type="EMBL" id="JAVYII010000010">
    <property type="protein sequence ID" value="MDT9595198.1"/>
    <property type="molecule type" value="Genomic_DNA"/>
</dbReference>
<dbReference type="SMART" id="SM00278">
    <property type="entry name" value="HhH1"/>
    <property type="match status" value="2"/>
</dbReference>
<feature type="domain" description="Helix-hairpin-helix DNA-binding motif class 1" evidence="3">
    <location>
        <begin position="315"/>
        <end position="334"/>
    </location>
</feature>
<name>A0ABU3Q113_9ACTN</name>
<keyword evidence="2" id="KW-1133">Transmembrane helix</keyword>
<evidence type="ECO:0000313" key="5">
    <source>
        <dbReference type="Proteomes" id="UP001268542"/>
    </source>
</evidence>
<keyword evidence="5" id="KW-1185">Reference proteome</keyword>
<keyword evidence="4" id="KW-0238">DNA-binding</keyword>
<dbReference type="InterPro" id="IPR051675">
    <property type="entry name" value="Endo/Exo/Phosphatase_dom_1"/>
</dbReference>
<dbReference type="Gene3D" id="3.10.560.10">
    <property type="entry name" value="Outer membrane lipoprotein wza domain like"/>
    <property type="match status" value="1"/>
</dbReference>
<dbReference type="RefSeq" id="WP_315735706.1">
    <property type="nucleotide sequence ID" value="NZ_JAVYII010000010.1"/>
</dbReference>
<reference evidence="4 5" key="1">
    <citation type="submission" date="2023-08" db="EMBL/GenBank/DDBJ databases">
        <title>Nocardioides seae sp. nov., a bacterium isolated from a soil.</title>
        <authorList>
            <person name="Wang X."/>
        </authorList>
    </citation>
    <scope>NUCLEOTIDE SEQUENCE [LARGE SCALE GENOMIC DNA]</scope>
    <source>
        <strain evidence="4 5">YZH12</strain>
    </source>
</reference>
<evidence type="ECO:0000256" key="2">
    <source>
        <dbReference type="SAM" id="Phobius"/>
    </source>
</evidence>
<feature type="compositionally biased region" description="Low complexity" evidence="1">
    <location>
        <begin position="145"/>
        <end position="173"/>
    </location>
</feature>
<dbReference type="NCBIfam" id="TIGR00426">
    <property type="entry name" value="competence protein ComEA helix-hairpin-helix repeat region"/>
    <property type="match status" value="1"/>
</dbReference>
<feature type="region of interest" description="Disordered" evidence="1">
    <location>
        <begin position="249"/>
        <end position="274"/>
    </location>
</feature>
<proteinExistence type="predicted"/>
<evidence type="ECO:0000256" key="1">
    <source>
        <dbReference type="SAM" id="MobiDB-lite"/>
    </source>
</evidence>
<comment type="caution">
    <text evidence="4">The sequence shown here is derived from an EMBL/GenBank/DDBJ whole genome shotgun (WGS) entry which is preliminary data.</text>
</comment>
<dbReference type="PANTHER" id="PTHR21180">
    <property type="entry name" value="ENDONUCLEASE/EXONUCLEASE/PHOSPHATASE FAMILY DOMAIN-CONTAINING PROTEIN 1"/>
    <property type="match status" value="1"/>
</dbReference>
<dbReference type="Proteomes" id="UP001268542">
    <property type="component" value="Unassembled WGS sequence"/>
</dbReference>
<dbReference type="Gene3D" id="1.10.150.320">
    <property type="entry name" value="Photosystem II 12 kDa extrinsic protein"/>
    <property type="match status" value="1"/>
</dbReference>
<keyword evidence="2" id="KW-0812">Transmembrane</keyword>
<organism evidence="4 5">
    <name type="scientific">Nocardioides imazamoxiresistens</name>
    <dbReference type="NCBI Taxonomy" id="3231893"/>
    <lineage>
        <taxon>Bacteria</taxon>
        <taxon>Bacillati</taxon>
        <taxon>Actinomycetota</taxon>
        <taxon>Actinomycetes</taxon>
        <taxon>Propionibacteriales</taxon>
        <taxon>Nocardioidaceae</taxon>
        <taxon>Nocardioides</taxon>
    </lineage>
</organism>
<dbReference type="InterPro" id="IPR004509">
    <property type="entry name" value="Competence_ComEA_HhH"/>
</dbReference>
<dbReference type="InterPro" id="IPR019554">
    <property type="entry name" value="Soluble_ligand-bd"/>
</dbReference>
<keyword evidence="2" id="KW-0472">Membrane</keyword>
<protein>
    <submittedName>
        <fullName evidence="4">ComEA family DNA-binding protein</fullName>
    </submittedName>
</protein>
<feature type="domain" description="Helix-hairpin-helix DNA-binding motif class 1" evidence="3">
    <location>
        <begin position="285"/>
        <end position="304"/>
    </location>
</feature>
<feature type="region of interest" description="Disordered" evidence="1">
    <location>
        <begin position="145"/>
        <end position="179"/>
    </location>
</feature>
<sequence length="337" mass="32553">MPVRDPSTDVDVLRARLEENTRIRDDGWHRQVLARAGGTQQTSGPDEPVGMDTGDGPHDVAGPALPRPGRHARPGSRVGAGAGIRAGLPLPGGARLALGPAQVAVVALVAALALALTGWWLVRSQAAERPVVPVSTAATGTSLGASATDGGASSAAPAPGGADAAPDAGPDAGPVGGSDGAAAEVVVHVDGEVARPGIVVLPVGSRVADAVEAAGGALPDVDLVGVNLARLLVDGEQVLVGVDALPAPAGPSGGQPGPAGGASPGGAGGSGAAGGQVNLNTADLAALDTLPGVGPVTAQAILDWRTENGGFTSVDELVEVDGIGEATLARIAPHATV</sequence>
<dbReference type="Pfam" id="PF10531">
    <property type="entry name" value="SLBB"/>
    <property type="match status" value="1"/>
</dbReference>
<evidence type="ECO:0000259" key="3">
    <source>
        <dbReference type="SMART" id="SM00278"/>
    </source>
</evidence>
<dbReference type="InterPro" id="IPR010994">
    <property type="entry name" value="RuvA_2-like"/>
</dbReference>
<feature type="region of interest" description="Disordered" evidence="1">
    <location>
        <begin position="28"/>
        <end position="78"/>
    </location>
</feature>
<evidence type="ECO:0000313" key="4">
    <source>
        <dbReference type="EMBL" id="MDT9595198.1"/>
    </source>
</evidence>
<dbReference type="Pfam" id="PF12836">
    <property type="entry name" value="HHH_3"/>
    <property type="match status" value="1"/>
</dbReference>
<dbReference type="GO" id="GO:0003677">
    <property type="term" value="F:DNA binding"/>
    <property type="evidence" value="ECO:0007669"/>
    <property type="project" value="UniProtKB-KW"/>
</dbReference>
<dbReference type="SUPFAM" id="SSF47781">
    <property type="entry name" value="RuvA domain 2-like"/>
    <property type="match status" value="1"/>
</dbReference>
<accession>A0ABU3Q113</accession>
<dbReference type="InterPro" id="IPR003583">
    <property type="entry name" value="Hlx-hairpin-Hlx_DNA-bd_motif"/>
</dbReference>
<feature type="compositionally biased region" description="Gly residues" evidence="1">
    <location>
        <begin position="251"/>
        <end position="274"/>
    </location>
</feature>
<dbReference type="PANTHER" id="PTHR21180:SF32">
    <property type="entry name" value="ENDONUCLEASE_EXONUCLEASE_PHOSPHATASE FAMILY DOMAIN-CONTAINING PROTEIN 1"/>
    <property type="match status" value="1"/>
</dbReference>